<evidence type="ECO:0000259" key="2">
    <source>
        <dbReference type="Pfam" id="PF07859"/>
    </source>
</evidence>
<feature type="domain" description="Alpha/beta hydrolase fold-3" evidence="2">
    <location>
        <begin position="123"/>
        <end position="324"/>
    </location>
</feature>
<dbReference type="Gene3D" id="3.40.50.1820">
    <property type="entry name" value="alpha/beta hydrolase"/>
    <property type="match status" value="1"/>
</dbReference>
<evidence type="ECO:0000256" key="1">
    <source>
        <dbReference type="SAM" id="SignalP"/>
    </source>
</evidence>
<dbReference type="EMBL" id="SHKW01000001">
    <property type="protein sequence ID" value="RZU41602.1"/>
    <property type="molecule type" value="Genomic_DNA"/>
</dbReference>
<keyword evidence="1" id="KW-0732">Signal</keyword>
<dbReference type="Pfam" id="PF07859">
    <property type="entry name" value="Abhydrolase_3"/>
    <property type="match status" value="1"/>
</dbReference>
<dbReference type="RefSeq" id="WP_130419492.1">
    <property type="nucleotide sequence ID" value="NZ_SHKW01000001.1"/>
</dbReference>
<name>A0A4Q7YUQ1_9BACT</name>
<dbReference type="AlphaFoldDB" id="A0A4Q7YUQ1"/>
<accession>A0A4Q7YUQ1</accession>
<dbReference type="Proteomes" id="UP000292958">
    <property type="component" value="Unassembled WGS sequence"/>
</dbReference>
<dbReference type="GO" id="GO:0004806">
    <property type="term" value="F:triacylglycerol lipase activity"/>
    <property type="evidence" value="ECO:0007669"/>
    <property type="project" value="TreeGrafter"/>
</dbReference>
<dbReference type="PANTHER" id="PTHR23025:SF3">
    <property type="entry name" value="HORMONE-SENSITIVE LIPASE"/>
    <property type="match status" value="1"/>
</dbReference>
<organism evidence="3 4">
    <name type="scientific">Edaphobacter modestus</name>
    <dbReference type="NCBI Taxonomy" id="388466"/>
    <lineage>
        <taxon>Bacteria</taxon>
        <taxon>Pseudomonadati</taxon>
        <taxon>Acidobacteriota</taxon>
        <taxon>Terriglobia</taxon>
        <taxon>Terriglobales</taxon>
        <taxon>Acidobacteriaceae</taxon>
        <taxon>Edaphobacter</taxon>
    </lineage>
</organism>
<evidence type="ECO:0000313" key="4">
    <source>
        <dbReference type="Proteomes" id="UP000292958"/>
    </source>
</evidence>
<evidence type="ECO:0000313" key="3">
    <source>
        <dbReference type="EMBL" id="RZU41602.1"/>
    </source>
</evidence>
<reference evidence="3 4" key="1">
    <citation type="submission" date="2019-02" db="EMBL/GenBank/DDBJ databases">
        <title>Genomic Encyclopedia of Archaeal and Bacterial Type Strains, Phase II (KMG-II): from individual species to whole genera.</title>
        <authorList>
            <person name="Goeker M."/>
        </authorList>
    </citation>
    <scope>NUCLEOTIDE SEQUENCE [LARGE SCALE GENOMIC DNA]</scope>
    <source>
        <strain evidence="3 4">DSM 18101</strain>
    </source>
</reference>
<dbReference type="GO" id="GO:0005829">
    <property type="term" value="C:cytosol"/>
    <property type="evidence" value="ECO:0007669"/>
    <property type="project" value="TreeGrafter"/>
</dbReference>
<feature type="chain" id="PRO_5020301858" evidence="1">
    <location>
        <begin position="20"/>
        <end position="355"/>
    </location>
</feature>
<comment type="caution">
    <text evidence="3">The sequence shown here is derived from an EMBL/GenBank/DDBJ whole genome shotgun (WGS) entry which is preliminary data.</text>
</comment>
<dbReference type="InterPro" id="IPR029058">
    <property type="entry name" value="AB_hydrolase_fold"/>
</dbReference>
<dbReference type="InterPro" id="IPR013094">
    <property type="entry name" value="AB_hydrolase_3"/>
</dbReference>
<dbReference type="GO" id="GO:0004771">
    <property type="term" value="F:sterol ester esterase activity"/>
    <property type="evidence" value="ECO:0007669"/>
    <property type="project" value="TreeGrafter"/>
</dbReference>
<dbReference type="GO" id="GO:0019433">
    <property type="term" value="P:triglyceride catabolic process"/>
    <property type="evidence" value="ECO:0007669"/>
    <property type="project" value="TreeGrafter"/>
</dbReference>
<proteinExistence type="predicted"/>
<gene>
    <name evidence="3" type="ORF">BDD14_3127</name>
</gene>
<dbReference type="PANTHER" id="PTHR23025">
    <property type="entry name" value="TRIACYLGLYCEROL LIPASE"/>
    <property type="match status" value="1"/>
</dbReference>
<feature type="signal peptide" evidence="1">
    <location>
        <begin position="1"/>
        <end position="19"/>
    </location>
</feature>
<keyword evidence="4" id="KW-1185">Reference proteome</keyword>
<protein>
    <submittedName>
        <fullName evidence="3">Acetyl esterase/lipase</fullName>
    </submittedName>
</protein>
<dbReference type="OrthoDB" id="9815425at2"/>
<dbReference type="SUPFAM" id="SSF53474">
    <property type="entry name" value="alpha/beta-Hydrolases"/>
    <property type="match status" value="1"/>
</dbReference>
<sequence length="355" mass="38298">MKVPGLLVLVCAASLFANAASQGNNSSLPPAQVPAKTLPVPGDVSPEMQKIIAAPRNPNWNVLWKTGEEWRAAANTQAAKTMQTLPASRERLHVTTKPGTMGGVRIFTVSSDSIPHEHRDKLLIHVHGGCYVMFPGESGTGEAILMAGLGHFKVVSVDYRMPPEGYFPAALDDAMTVYKEALKTYDPKNIAVFGTSAGGALVLEMMLRAKQMGLPMPGAIAPGTPMSDVTKTGDTFYTNEMVDNVLVSRDGFCDAATVVYAHGHDLKDPLLSPVYGDMHGFPPAILTTGTRDLLLSNTVRVHRKLREAGIDAQLEVFEGQSHAQYQFDDRAPETKAAFGEITAFFDTHLGHLSDR</sequence>